<gene>
    <name evidence="10" type="ORF">SAMN05216565_104340</name>
</gene>
<dbReference type="Pfam" id="PF12704">
    <property type="entry name" value="MacB_PCD"/>
    <property type="match status" value="1"/>
</dbReference>
<evidence type="ECO:0000259" key="9">
    <source>
        <dbReference type="Pfam" id="PF12704"/>
    </source>
</evidence>
<keyword evidence="3 7" id="KW-0812">Transmembrane</keyword>
<evidence type="ECO:0000256" key="5">
    <source>
        <dbReference type="ARBA" id="ARBA00023136"/>
    </source>
</evidence>
<feature type="domain" description="ABC3 transporter permease C-terminal" evidence="8">
    <location>
        <begin position="284"/>
        <end position="397"/>
    </location>
</feature>
<keyword evidence="2" id="KW-1003">Cell membrane</keyword>
<comment type="subcellular location">
    <subcellularLocation>
        <location evidence="1">Cell membrane</location>
        <topology evidence="1">Multi-pass membrane protein</topology>
    </subcellularLocation>
</comment>
<keyword evidence="5 7" id="KW-0472">Membrane</keyword>
<evidence type="ECO:0000256" key="6">
    <source>
        <dbReference type="ARBA" id="ARBA00038076"/>
    </source>
</evidence>
<comment type="similarity">
    <text evidence="6">Belongs to the ABC-4 integral membrane protein family.</text>
</comment>
<dbReference type="GO" id="GO:0005886">
    <property type="term" value="C:plasma membrane"/>
    <property type="evidence" value="ECO:0007669"/>
    <property type="project" value="UniProtKB-SubCell"/>
</dbReference>
<name>A0A1H0UE38_9BACI</name>
<evidence type="ECO:0000259" key="8">
    <source>
        <dbReference type="Pfam" id="PF02687"/>
    </source>
</evidence>
<evidence type="ECO:0000256" key="3">
    <source>
        <dbReference type="ARBA" id="ARBA00022692"/>
    </source>
</evidence>
<evidence type="ECO:0000256" key="1">
    <source>
        <dbReference type="ARBA" id="ARBA00004651"/>
    </source>
</evidence>
<dbReference type="EMBL" id="FNJU01000004">
    <property type="protein sequence ID" value="SDP64449.1"/>
    <property type="molecule type" value="Genomic_DNA"/>
</dbReference>
<feature type="domain" description="MacB-like periplasmic core" evidence="9">
    <location>
        <begin position="21"/>
        <end position="238"/>
    </location>
</feature>
<feature type="transmembrane region" description="Helical" evidence="7">
    <location>
        <begin position="21"/>
        <end position="42"/>
    </location>
</feature>
<dbReference type="OrthoDB" id="9770036at2"/>
<feature type="transmembrane region" description="Helical" evidence="7">
    <location>
        <begin position="274"/>
        <end position="304"/>
    </location>
</feature>
<evidence type="ECO:0000256" key="2">
    <source>
        <dbReference type="ARBA" id="ARBA00022475"/>
    </source>
</evidence>
<dbReference type="RefSeq" id="WP_090853862.1">
    <property type="nucleotide sequence ID" value="NZ_FNJU01000004.1"/>
</dbReference>
<protein>
    <submittedName>
        <fullName evidence="10">Putative ABC transport system permease protein</fullName>
    </submittedName>
</protein>
<feature type="transmembrane region" description="Helical" evidence="7">
    <location>
        <begin position="325"/>
        <end position="348"/>
    </location>
</feature>
<feature type="transmembrane region" description="Helical" evidence="7">
    <location>
        <begin position="368"/>
        <end position="387"/>
    </location>
</feature>
<evidence type="ECO:0000256" key="7">
    <source>
        <dbReference type="SAM" id="Phobius"/>
    </source>
</evidence>
<dbReference type="Proteomes" id="UP000199159">
    <property type="component" value="Unassembled WGS sequence"/>
</dbReference>
<dbReference type="STRING" id="930152.SAMN05216565_104340"/>
<evidence type="ECO:0000313" key="10">
    <source>
        <dbReference type="EMBL" id="SDP64449.1"/>
    </source>
</evidence>
<proteinExistence type="inferred from homology"/>
<dbReference type="InterPro" id="IPR025857">
    <property type="entry name" value="MacB_PCD"/>
</dbReference>
<dbReference type="GO" id="GO:0022857">
    <property type="term" value="F:transmembrane transporter activity"/>
    <property type="evidence" value="ECO:0007669"/>
    <property type="project" value="TreeGrafter"/>
</dbReference>
<keyword evidence="11" id="KW-1185">Reference proteome</keyword>
<evidence type="ECO:0000313" key="11">
    <source>
        <dbReference type="Proteomes" id="UP000199159"/>
    </source>
</evidence>
<evidence type="ECO:0000256" key="4">
    <source>
        <dbReference type="ARBA" id="ARBA00022989"/>
    </source>
</evidence>
<accession>A0A1H0UE38</accession>
<organism evidence="10 11">
    <name type="scientific">Litchfieldia salsa</name>
    <dbReference type="NCBI Taxonomy" id="930152"/>
    <lineage>
        <taxon>Bacteria</taxon>
        <taxon>Bacillati</taxon>
        <taxon>Bacillota</taxon>
        <taxon>Bacilli</taxon>
        <taxon>Bacillales</taxon>
        <taxon>Bacillaceae</taxon>
        <taxon>Litchfieldia</taxon>
    </lineage>
</organism>
<reference evidence="11" key="1">
    <citation type="submission" date="2016-10" db="EMBL/GenBank/DDBJ databases">
        <authorList>
            <person name="Varghese N."/>
            <person name="Submissions S."/>
        </authorList>
    </citation>
    <scope>NUCLEOTIDE SEQUENCE [LARGE SCALE GENOMIC DNA]</scope>
    <source>
        <strain evidence="11">IBRC-M10078</strain>
    </source>
</reference>
<dbReference type="PANTHER" id="PTHR30572">
    <property type="entry name" value="MEMBRANE COMPONENT OF TRANSPORTER-RELATED"/>
    <property type="match status" value="1"/>
</dbReference>
<dbReference type="PANTHER" id="PTHR30572:SF4">
    <property type="entry name" value="ABC TRANSPORTER PERMEASE YTRF"/>
    <property type="match status" value="1"/>
</dbReference>
<dbReference type="InterPro" id="IPR050250">
    <property type="entry name" value="Macrolide_Exporter_MacB"/>
</dbReference>
<dbReference type="AlphaFoldDB" id="A0A1H0UE38"/>
<dbReference type="InterPro" id="IPR003838">
    <property type="entry name" value="ABC3_permease_C"/>
</dbReference>
<dbReference type="Pfam" id="PF02687">
    <property type="entry name" value="FtsX"/>
    <property type="match status" value="1"/>
</dbReference>
<keyword evidence="4 7" id="KW-1133">Transmembrane helix</keyword>
<sequence length="404" mass="43888">MSIWESFKIALSSIWNHKIRSILTMLGIIIGVAAVIIIVAIGQGARKQMTEELFSTDKNAIELFYEFIPVEGETEEEMNWMPPQLNSDDMEMLSEVPGVKAVLGTNQGWGTMVHGDQQGDMQITGVGAEYFSAKNLQIVEGRAFFARDVDGLNRVVMIDTVARERYFPSSNEAIGEIVDLNGNPYKVVGVYESPIPEQYRQEEGMGEMLMPRTVISLMFGNMEIESLSVIASDPEKISETGRLAADTLTEKKKLENGMYTIYDQSEYEQEVNTVITIMTLVIGSIAGISLLVGGIGVMNIMLVSVTERTREIGLRKALGATRGKILLQFLIESATLTSLGGILGIGLASVGTIIVTNFAPISASVSPLIALIGVGFSAFVGVIFGILPANKASKLSPIDALRYE</sequence>